<dbReference type="AlphaFoldDB" id="A0AB37EAG1"/>
<keyword evidence="1" id="KW-0472">Membrane</keyword>
<dbReference type="KEGG" id="bmed:GYM46_15990"/>
<dbReference type="EMBL" id="CP048751">
    <property type="protein sequence ID" value="QIH74314.1"/>
    <property type="molecule type" value="Genomic_DNA"/>
</dbReference>
<gene>
    <name evidence="2" type="ORF">GYM46_15990</name>
</gene>
<proteinExistence type="predicted"/>
<evidence type="ECO:0000256" key="1">
    <source>
        <dbReference type="SAM" id="Phobius"/>
    </source>
</evidence>
<feature type="transmembrane region" description="Helical" evidence="1">
    <location>
        <begin position="6"/>
        <end position="26"/>
    </location>
</feature>
<protein>
    <submittedName>
        <fullName evidence="2">Uncharacterized protein</fullName>
    </submittedName>
</protein>
<dbReference type="RefSeq" id="WP_156494638.1">
    <property type="nucleotide sequence ID" value="NZ_CP048751.1"/>
</dbReference>
<accession>A0AB37EAG1</accession>
<evidence type="ECO:0000313" key="2">
    <source>
        <dbReference type="EMBL" id="QIH74314.1"/>
    </source>
</evidence>
<dbReference type="Proteomes" id="UP000501325">
    <property type="component" value="Chromosome"/>
</dbReference>
<evidence type="ECO:0000313" key="3">
    <source>
        <dbReference type="Proteomes" id="UP000501325"/>
    </source>
</evidence>
<reference evidence="2 3" key="1">
    <citation type="submission" date="2020-01" db="EMBL/GenBank/DDBJ databases">
        <authorList>
            <person name="Wang S."/>
        </authorList>
    </citation>
    <scope>NUCLEOTIDE SEQUENCE [LARGE SCALE GENOMIC DNA]</scope>
    <source>
        <strain evidence="2 3">D151-2-6</strain>
    </source>
</reference>
<keyword evidence="1" id="KW-0812">Transmembrane</keyword>
<organism evidence="2 3">
    <name type="scientific">Brevundimonas mediterranea</name>
    <dbReference type="NCBI Taxonomy" id="74329"/>
    <lineage>
        <taxon>Bacteria</taxon>
        <taxon>Pseudomonadati</taxon>
        <taxon>Pseudomonadota</taxon>
        <taxon>Alphaproteobacteria</taxon>
        <taxon>Caulobacterales</taxon>
        <taxon>Caulobacteraceae</taxon>
        <taxon>Brevundimonas</taxon>
    </lineage>
</organism>
<keyword evidence="1" id="KW-1133">Transmembrane helix</keyword>
<name>A0AB37EAG1_9CAUL</name>
<sequence>MDDLSLRFLAMAATSITAFLLGGLALKGLRIIFEKVFAERIKRLEDEERKTK</sequence>